<keyword evidence="1" id="KW-0732">Signal</keyword>
<evidence type="ECO:0000313" key="4">
    <source>
        <dbReference type="EMBL" id="SNS08213.1"/>
    </source>
</evidence>
<keyword evidence="5" id="KW-1185">Reference proteome</keyword>
<dbReference type="InterPro" id="IPR007450">
    <property type="entry name" value="BamE_dom"/>
</dbReference>
<dbReference type="GO" id="GO:0019867">
    <property type="term" value="C:outer membrane"/>
    <property type="evidence" value="ECO:0007669"/>
    <property type="project" value="InterPro"/>
</dbReference>
<name>A0A239BMC0_9BACT</name>
<feature type="domain" description="Outer membrane protein assembly factor BamE" evidence="3">
    <location>
        <begin position="47"/>
        <end position="95"/>
    </location>
</feature>
<evidence type="ECO:0000259" key="3">
    <source>
        <dbReference type="Pfam" id="PF04355"/>
    </source>
</evidence>
<evidence type="ECO:0000256" key="1">
    <source>
        <dbReference type="ARBA" id="ARBA00022729"/>
    </source>
</evidence>
<dbReference type="Gene3D" id="3.30.1450.10">
    <property type="match status" value="1"/>
</dbReference>
<protein>
    <submittedName>
        <fullName evidence="4">SmpA / OmlA family protein</fullName>
    </submittedName>
</protein>
<accession>A0A239BMC0</accession>
<dbReference type="InterPro" id="IPR037873">
    <property type="entry name" value="BamE-like"/>
</dbReference>
<organism evidence="4 5">
    <name type="scientific">Hymenobacter mucosus</name>
    <dbReference type="NCBI Taxonomy" id="1411120"/>
    <lineage>
        <taxon>Bacteria</taxon>
        <taxon>Pseudomonadati</taxon>
        <taxon>Bacteroidota</taxon>
        <taxon>Cytophagia</taxon>
        <taxon>Cytophagales</taxon>
        <taxon>Hymenobacteraceae</taxon>
        <taxon>Hymenobacter</taxon>
    </lineage>
</organism>
<dbReference type="AlphaFoldDB" id="A0A239BMC0"/>
<dbReference type="EMBL" id="FZNS01000028">
    <property type="protein sequence ID" value="SNS08213.1"/>
    <property type="molecule type" value="Genomic_DNA"/>
</dbReference>
<keyword evidence="2" id="KW-0472">Membrane</keyword>
<sequence>MVRRRSTTVFFALLIALVSVVVGLVLWVNYDTHLSPAAQASTANGRHIRQVRVGMDTTQVHRLMGPPQDVARFNGPPVEIIYHYQHRPGTSDSYQIKVNAQGKVINVGILEDY</sequence>
<gene>
    <name evidence="4" type="ORF">SAMN06269173_1285</name>
</gene>
<evidence type="ECO:0000256" key="2">
    <source>
        <dbReference type="ARBA" id="ARBA00023136"/>
    </source>
</evidence>
<reference evidence="5" key="1">
    <citation type="submission" date="2017-06" db="EMBL/GenBank/DDBJ databases">
        <authorList>
            <person name="Varghese N."/>
            <person name="Submissions S."/>
        </authorList>
    </citation>
    <scope>NUCLEOTIDE SEQUENCE [LARGE SCALE GENOMIC DNA]</scope>
    <source>
        <strain evidence="5">DSM 28041</strain>
    </source>
</reference>
<dbReference type="Proteomes" id="UP000198310">
    <property type="component" value="Unassembled WGS sequence"/>
</dbReference>
<evidence type="ECO:0000313" key="5">
    <source>
        <dbReference type="Proteomes" id="UP000198310"/>
    </source>
</evidence>
<proteinExistence type="predicted"/>
<dbReference type="Pfam" id="PF04355">
    <property type="entry name" value="BamE"/>
    <property type="match status" value="1"/>
</dbReference>
<dbReference type="RefSeq" id="WP_089334544.1">
    <property type="nucleotide sequence ID" value="NZ_FZNS01000028.1"/>
</dbReference>